<dbReference type="InterPro" id="IPR005013">
    <property type="entry name" value="DDOST_48_kDa_subunit"/>
</dbReference>
<keyword evidence="3" id="KW-0256">Endoplasmic reticulum</keyword>
<comment type="subunit">
    <text evidence="3">Component of the oligosaccharyltransferase (OST) complex.</text>
</comment>
<feature type="chain" id="PRO_5045013063" description="Dolichyl-diphosphooligosaccharide--protein glycosyltransferase 48 kDa subunit" evidence="3">
    <location>
        <begin position="23"/>
        <end position="211"/>
    </location>
</feature>
<keyword evidence="5" id="KW-1185">Reference proteome</keyword>
<dbReference type="PANTHER" id="PTHR10830:SF0">
    <property type="entry name" value="DOLICHYL-DIPHOSPHOOLIGOSACCHARIDE--PROTEIN GLYCOSYLTRANSFERASE 48 KDA SUBUNIT"/>
    <property type="match status" value="1"/>
</dbReference>
<comment type="similarity">
    <text evidence="3">Belongs to the DDOST 48 kDa subunit family.</text>
</comment>
<comment type="pathway">
    <text evidence="3">Protein modification; protein glycosylation.</text>
</comment>
<evidence type="ECO:0000313" key="6">
    <source>
        <dbReference type="RefSeq" id="XP_002735627.1"/>
    </source>
</evidence>
<comment type="subcellular location">
    <subcellularLocation>
        <location evidence="1 3">Endoplasmic reticulum membrane</location>
        <topology evidence="1 3">Single-pass type I membrane protein</topology>
    </subcellularLocation>
</comment>
<evidence type="ECO:0000256" key="3">
    <source>
        <dbReference type="RuleBase" id="RU361142"/>
    </source>
</evidence>
<organism evidence="5 6">
    <name type="scientific">Saccoglossus kowalevskii</name>
    <name type="common">Acorn worm</name>
    <dbReference type="NCBI Taxonomy" id="10224"/>
    <lineage>
        <taxon>Eukaryota</taxon>
        <taxon>Metazoa</taxon>
        <taxon>Hemichordata</taxon>
        <taxon>Enteropneusta</taxon>
        <taxon>Harrimaniidae</taxon>
        <taxon>Saccoglossus</taxon>
    </lineage>
</organism>
<feature type="domain" description="OST48 N-terminal" evidence="4">
    <location>
        <begin position="25"/>
        <end position="210"/>
    </location>
</feature>
<protein>
    <recommendedName>
        <fullName evidence="2 3">Dolichyl-diphosphooligosaccharide--protein glycosyltransferase 48 kDa subunit</fullName>
        <shortName evidence="3">Oligosaccharyl transferase 48 kDa subunit</shortName>
    </recommendedName>
</protein>
<dbReference type="Proteomes" id="UP000694865">
    <property type="component" value="Unplaced"/>
</dbReference>
<accession>A0ABM0GRD2</accession>
<evidence type="ECO:0000256" key="2">
    <source>
        <dbReference type="ARBA" id="ARBA00013350"/>
    </source>
</evidence>
<dbReference type="RefSeq" id="XP_002735627.1">
    <property type="nucleotide sequence ID" value="XM_002735581.1"/>
</dbReference>
<name>A0ABM0GRD2_SACKO</name>
<dbReference type="GeneID" id="100376777"/>
<feature type="non-terminal residue" evidence="6">
    <location>
        <position position="211"/>
    </location>
</feature>
<dbReference type="InterPro" id="IPR055457">
    <property type="entry name" value="OST48_N"/>
</dbReference>
<sequence length="211" mass="22659">MAAAVGAIVVLAFLAILGSVNADGRILVLLDNMAMKETHSIFFKSLADRKYELTFKTADDPGLKLTTYGEFLYEHLIIFSPTVYEFGGNIDVATITNFIDDGGNVLVAASSDIGEPLRDLGAECGIEFDEEKTAVIDHLNYDIADDGQHTLIVADPSGLIDAPTIVGPKKNAPVLFRGVGMTADPENELALDVLHASSSSYSFFPDEKISE</sequence>
<keyword evidence="3" id="KW-0732">Signal</keyword>
<dbReference type="PANTHER" id="PTHR10830">
    <property type="entry name" value="DOLICHYL-DIPHOSPHOOLIGOSACCHARIDE--PROTEIN GLYCOSYLTRANSFERASE 48 KDA SUBUNIT"/>
    <property type="match status" value="1"/>
</dbReference>
<comment type="function">
    <text evidence="3">Subunit of the oligosaccharyl transferase (OST) complex that catalyzes the initial transfer of a defined glycan (Glc(3)Man(9)GlcNAc(2) in eukaryotes) from the lipid carrier dolichol-pyrophosphate to an asparagine residue within an Asn-X-Ser/Thr consensus motif in nascent polypeptide chains, the first step in protein N-glycosylation. N-glycosylation occurs cotranslationally and the complex associates with the Sec61 complex at the channel-forming translocon complex that mediates protein translocation across the endoplasmic reticulum (ER).</text>
</comment>
<reference evidence="6" key="1">
    <citation type="submission" date="2025-08" db="UniProtKB">
        <authorList>
            <consortium name="RefSeq"/>
        </authorList>
    </citation>
    <scope>IDENTIFICATION</scope>
    <source>
        <tissue evidence="6">Testes</tissue>
    </source>
</reference>
<evidence type="ECO:0000259" key="4">
    <source>
        <dbReference type="Pfam" id="PF03345"/>
    </source>
</evidence>
<evidence type="ECO:0000256" key="1">
    <source>
        <dbReference type="ARBA" id="ARBA00004115"/>
    </source>
</evidence>
<feature type="signal peptide" evidence="3">
    <location>
        <begin position="1"/>
        <end position="22"/>
    </location>
</feature>
<evidence type="ECO:0000313" key="5">
    <source>
        <dbReference type="Proteomes" id="UP000694865"/>
    </source>
</evidence>
<gene>
    <name evidence="6" type="primary">LOC100376777</name>
</gene>
<dbReference type="Pfam" id="PF03345">
    <property type="entry name" value="OST48_N"/>
    <property type="match status" value="1"/>
</dbReference>
<proteinExistence type="inferred from homology"/>